<dbReference type="AlphaFoldDB" id="A0A167VE51"/>
<evidence type="ECO:0000256" key="1">
    <source>
        <dbReference type="SAM" id="SignalP"/>
    </source>
</evidence>
<dbReference type="EMBL" id="KV417878">
    <property type="protein sequence ID" value="KZP04912.1"/>
    <property type="molecule type" value="Genomic_DNA"/>
</dbReference>
<dbReference type="Proteomes" id="UP000076532">
    <property type="component" value="Unassembled WGS sequence"/>
</dbReference>
<dbReference type="PANTHER" id="PTHR34154:SF3">
    <property type="entry name" value="ALKALI-SENSITIVE LINKAGE PROTEIN 1"/>
    <property type="match status" value="1"/>
</dbReference>
<dbReference type="InterPro" id="IPR017853">
    <property type="entry name" value="GH"/>
</dbReference>
<proteinExistence type="predicted"/>
<keyword evidence="1" id="KW-0732">Signal</keyword>
<dbReference type="OrthoDB" id="43654at2759"/>
<dbReference type="InterPro" id="IPR053183">
    <property type="entry name" value="ASL1"/>
</dbReference>
<keyword evidence="4" id="KW-1185">Reference proteome</keyword>
<protein>
    <submittedName>
        <fullName evidence="3">Glycoside hydrolase family 128 protein</fullName>
    </submittedName>
</protein>
<dbReference type="Gene3D" id="3.20.20.80">
    <property type="entry name" value="Glycosidases"/>
    <property type="match status" value="1"/>
</dbReference>
<reference evidence="3 4" key="1">
    <citation type="journal article" date="2016" name="Mol. Biol. Evol.">
        <title>Comparative Genomics of Early-Diverging Mushroom-Forming Fungi Provides Insights into the Origins of Lignocellulose Decay Capabilities.</title>
        <authorList>
            <person name="Nagy L.G."/>
            <person name="Riley R."/>
            <person name="Tritt A."/>
            <person name="Adam C."/>
            <person name="Daum C."/>
            <person name="Floudas D."/>
            <person name="Sun H."/>
            <person name="Yadav J.S."/>
            <person name="Pangilinan J."/>
            <person name="Larsson K.H."/>
            <person name="Matsuura K."/>
            <person name="Barry K."/>
            <person name="Labutti K."/>
            <person name="Kuo R."/>
            <person name="Ohm R.A."/>
            <person name="Bhattacharya S.S."/>
            <person name="Shirouzu T."/>
            <person name="Yoshinaga Y."/>
            <person name="Martin F.M."/>
            <person name="Grigoriev I.V."/>
            <person name="Hibbett D.S."/>
        </authorList>
    </citation>
    <scope>NUCLEOTIDE SEQUENCE [LARGE SCALE GENOMIC DNA]</scope>
    <source>
        <strain evidence="3 4">CBS 109695</strain>
    </source>
</reference>
<dbReference type="GO" id="GO:0071966">
    <property type="term" value="P:fungal-type cell wall polysaccharide metabolic process"/>
    <property type="evidence" value="ECO:0007669"/>
    <property type="project" value="TreeGrafter"/>
</dbReference>
<name>A0A167VE51_9AGAM</name>
<accession>A0A167VE51</accession>
<evidence type="ECO:0000313" key="4">
    <source>
        <dbReference type="Proteomes" id="UP000076532"/>
    </source>
</evidence>
<keyword evidence="3" id="KW-0378">Hydrolase</keyword>
<sequence length="275" mass="29201">MFASALVSLALFTVAAQAGKRGLAWPWYNSPLNPGVLNNGDGEVVAIYDWETYAPPSTNGAGGLGFIGMQRCLDCSSSPIADLASRHAAQGWSTVFTLNEPDINGISPSQAASWYKQYINPLAIKKAFPAVTNSAASGQGLNWLAQMISACGGGCYVDYVNLHWYGSSFSDFQAHVQAAHSQFPSYQIVVTVRSCRRQPSPTVSTKRLNAMTVAFFKQAFSFLDGASYVQLYFPFVATSPALLAANDGGAVSQVGTGSCLFNNDGSPSAVGNLMY</sequence>
<dbReference type="Pfam" id="PF11790">
    <property type="entry name" value="Glyco_hydro_cc"/>
    <property type="match status" value="1"/>
</dbReference>
<feature type="domain" description="Asl1-like glycosyl hydrolase catalytic" evidence="2">
    <location>
        <begin position="33"/>
        <end position="272"/>
    </location>
</feature>
<dbReference type="PANTHER" id="PTHR34154">
    <property type="entry name" value="ALKALI-SENSITIVE LINKAGE PROTEIN 1"/>
    <property type="match status" value="1"/>
</dbReference>
<dbReference type="SUPFAM" id="SSF51445">
    <property type="entry name" value="(Trans)glycosidases"/>
    <property type="match status" value="1"/>
</dbReference>
<evidence type="ECO:0000259" key="2">
    <source>
        <dbReference type="Pfam" id="PF11790"/>
    </source>
</evidence>
<dbReference type="GO" id="GO:0009277">
    <property type="term" value="C:fungal-type cell wall"/>
    <property type="evidence" value="ECO:0007669"/>
    <property type="project" value="TreeGrafter"/>
</dbReference>
<organism evidence="3 4">
    <name type="scientific">Athelia psychrophila</name>
    <dbReference type="NCBI Taxonomy" id="1759441"/>
    <lineage>
        <taxon>Eukaryota</taxon>
        <taxon>Fungi</taxon>
        <taxon>Dikarya</taxon>
        <taxon>Basidiomycota</taxon>
        <taxon>Agaricomycotina</taxon>
        <taxon>Agaricomycetes</taxon>
        <taxon>Agaricomycetidae</taxon>
        <taxon>Atheliales</taxon>
        <taxon>Atheliaceae</taxon>
        <taxon>Athelia</taxon>
    </lineage>
</organism>
<feature type="signal peptide" evidence="1">
    <location>
        <begin position="1"/>
        <end position="18"/>
    </location>
</feature>
<dbReference type="InterPro" id="IPR024655">
    <property type="entry name" value="Asl1_glyco_hydro_catalytic"/>
</dbReference>
<dbReference type="GO" id="GO:0016787">
    <property type="term" value="F:hydrolase activity"/>
    <property type="evidence" value="ECO:0007669"/>
    <property type="project" value="UniProtKB-KW"/>
</dbReference>
<feature type="chain" id="PRO_5007893424" evidence="1">
    <location>
        <begin position="19"/>
        <end position="275"/>
    </location>
</feature>
<gene>
    <name evidence="3" type="ORF">FIBSPDRAFT_923267</name>
</gene>
<evidence type="ECO:0000313" key="3">
    <source>
        <dbReference type="EMBL" id="KZP04912.1"/>
    </source>
</evidence>